<sequence>MLHRRIRNRSDAQDLTSETFLQVVDSSLDPRSFQEPRAFLTTVAKRILFHFQRRQALERQYLESMAALPMPCVPSVEDQALVIEAIAEIDRILHGLPLPVRTAFVYSQLDDMPHEEIAARLQVSVRTVSRYLTQALQHCMQAQLR</sequence>
<evidence type="ECO:0000313" key="7">
    <source>
        <dbReference type="EMBL" id="QMV75866.1"/>
    </source>
</evidence>
<dbReference type="InterPro" id="IPR007627">
    <property type="entry name" value="RNA_pol_sigma70_r2"/>
</dbReference>
<comment type="similarity">
    <text evidence="1">Belongs to the sigma-70 factor family. ECF subfamily.</text>
</comment>
<dbReference type="InterPro" id="IPR014284">
    <property type="entry name" value="RNA_pol_sigma-70_dom"/>
</dbReference>
<dbReference type="GO" id="GO:0016987">
    <property type="term" value="F:sigma factor activity"/>
    <property type="evidence" value="ECO:0007669"/>
    <property type="project" value="UniProtKB-KW"/>
</dbReference>
<evidence type="ECO:0000256" key="3">
    <source>
        <dbReference type="ARBA" id="ARBA00023082"/>
    </source>
</evidence>
<reference evidence="7 8" key="1">
    <citation type="journal article" date="2020" name="G3 (Bethesda)">
        <title>CeMbio - The Caenorhabditis elegans Microbiome Resource.</title>
        <authorList>
            <person name="Dirksen P."/>
            <person name="Assie A."/>
            <person name="Zimmermann J."/>
            <person name="Zhang F."/>
            <person name="Tietje A.M."/>
            <person name="Marsh S.A."/>
            <person name="Felix M.A."/>
            <person name="Shapira M."/>
            <person name="Kaleta C."/>
            <person name="Schulenburg H."/>
            <person name="Samuel B."/>
        </authorList>
    </citation>
    <scope>NUCLEOTIDE SEQUENCE [LARGE SCALE GENOMIC DNA]</scope>
    <source>
        <strain evidence="7 8">BIGb0172</strain>
    </source>
</reference>
<dbReference type="PANTHER" id="PTHR43133:SF63">
    <property type="entry name" value="RNA POLYMERASE SIGMA FACTOR FECI-RELATED"/>
    <property type="match status" value="1"/>
</dbReference>
<dbReference type="Pfam" id="PF04542">
    <property type="entry name" value="Sigma70_r2"/>
    <property type="match status" value="1"/>
</dbReference>
<dbReference type="InterPro" id="IPR039425">
    <property type="entry name" value="RNA_pol_sigma-70-like"/>
</dbReference>
<keyword evidence="8" id="KW-1185">Reference proteome</keyword>
<evidence type="ECO:0000259" key="6">
    <source>
        <dbReference type="Pfam" id="PF08281"/>
    </source>
</evidence>
<accession>A0A7G5EPE1</accession>
<dbReference type="InterPro" id="IPR013249">
    <property type="entry name" value="RNA_pol_sigma70_r4_t2"/>
</dbReference>
<proteinExistence type="inferred from homology"/>
<keyword evidence="4" id="KW-0804">Transcription</keyword>
<dbReference type="SUPFAM" id="SSF88946">
    <property type="entry name" value="Sigma2 domain of RNA polymerase sigma factors"/>
    <property type="match status" value="1"/>
</dbReference>
<name>A0A7G5EPE1_9BURK</name>
<evidence type="ECO:0000256" key="2">
    <source>
        <dbReference type="ARBA" id="ARBA00023015"/>
    </source>
</evidence>
<keyword evidence="2" id="KW-0805">Transcription regulation</keyword>
<dbReference type="SUPFAM" id="SSF88659">
    <property type="entry name" value="Sigma3 and sigma4 domains of RNA polymerase sigma factors"/>
    <property type="match status" value="1"/>
</dbReference>
<evidence type="ECO:0000256" key="4">
    <source>
        <dbReference type="ARBA" id="ARBA00023163"/>
    </source>
</evidence>
<dbReference type="AlphaFoldDB" id="A0A7G5EPE1"/>
<dbReference type="Gene3D" id="1.10.1740.10">
    <property type="match status" value="1"/>
</dbReference>
<keyword evidence="3" id="KW-0731">Sigma factor</keyword>
<organism evidence="7 8">
    <name type="scientific">Comamonas piscis</name>
    <dbReference type="NCBI Taxonomy" id="1562974"/>
    <lineage>
        <taxon>Bacteria</taxon>
        <taxon>Pseudomonadati</taxon>
        <taxon>Pseudomonadota</taxon>
        <taxon>Betaproteobacteria</taxon>
        <taxon>Burkholderiales</taxon>
        <taxon>Comamonadaceae</taxon>
        <taxon>Comamonas</taxon>
    </lineage>
</organism>
<evidence type="ECO:0000259" key="5">
    <source>
        <dbReference type="Pfam" id="PF04542"/>
    </source>
</evidence>
<evidence type="ECO:0000313" key="8">
    <source>
        <dbReference type="Proteomes" id="UP000515240"/>
    </source>
</evidence>
<dbReference type="InterPro" id="IPR036388">
    <property type="entry name" value="WH-like_DNA-bd_sf"/>
</dbReference>
<dbReference type="PANTHER" id="PTHR43133">
    <property type="entry name" value="RNA POLYMERASE ECF-TYPE SIGMA FACTO"/>
    <property type="match status" value="1"/>
</dbReference>
<dbReference type="GO" id="GO:0006352">
    <property type="term" value="P:DNA-templated transcription initiation"/>
    <property type="evidence" value="ECO:0007669"/>
    <property type="project" value="InterPro"/>
</dbReference>
<dbReference type="Pfam" id="PF08281">
    <property type="entry name" value="Sigma70_r4_2"/>
    <property type="match status" value="1"/>
</dbReference>
<evidence type="ECO:0000256" key="1">
    <source>
        <dbReference type="ARBA" id="ARBA00010641"/>
    </source>
</evidence>
<protein>
    <submittedName>
        <fullName evidence="7">Sigma-70 family RNA polymerase sigma factor</fullName>
    </submittedName>
</protein>
<dbReference type="Proteomes" id="UP000515240">
    <property type="component" value="Chromosome"/>
</dbReference>
<dbReference type="Gene3D" id="1.10.10.10">
    <property type="entry name" value="Winged helix-like DNA-binding domain superfamily/Winged helix DNA-binding domain"/>
    <property type="match status" value="1"/>
</dbReference>
<dbReference type="NCBIfam" id="TIGR02937">
    <property type="entry name" value="sigma70-ECF"/>
    <property type="match status" value="1"/>
</dbReference>
<dbReference type="GO" id="GO:0003677">
    <property type="term" value="F:DNA binding"/>
    <property type="evidence" value="ECO:0007669"/>
    <property type="project" value="InterPro"/>
</dbReference>
<dbReference type="KEGG" id="cpis:HS961_20585"/>
<dbReference type="InterPro" id="IPR013324">
    <property type="entry name" value="RNA_pol_sigma_r3/r4-like"/>
</dbReference>
<gene>
    <name evidence="7" type="ORF">HS961_20585</name>
</gene>
<dbReference type="EMBL" id="CP058554">
    <property type="protein sequence ID" value="QMV75866.1"/>
    <property type="molecule type" value="Genomic_DNA"/>
</dbReference>
<dbReference type="InterPro" id="IPR013325">
    <property type="entry name" value="RNA_pol_sigma_r2"/>
</dbReference>
<feature type="domain" description="RNA polymerase sigma factor 70 region 4 type 2" evidence="6">
    <location>
        <begin position="88"/>
        <end position="139"/>
    </location>
</feature>
<feature type="domain" description="RNA polymerase sigma-70 region 2" evidence="5">
    <location>
        <begin position="2"/>
        <end position="56"/>
    </location>
</feature>